<accession>A0A917T253</accession>
<evidence type="ECO:0000259" key="2">
    <source>
        <dbReference type="Pfam" id="PF21645"/>
    </source>
</evidence>
<keyword evidence="4" id="KW-1185">Reference proteome</keyword>
<dbReference type="InterPro" id="IPR048394">
    <property type="entry name" value="FakA-like_M"/>
</dbReference>
<dbReference type="Pfam" id="PF21645">
    <property type="entry name" value="FakA-like_M"/>
    <property type="match status" value="1"/>
</dbReference>
<evidence type="ECO:0000313" key="3">
    <source>
        <dbReference type="EMBL" id="GGM06576.1"/>
    </source>
</evidence>
<proteinExistence type="predicted"/>
<organism evidence="3 4">
    <name type="scientific">Nakamurella endophytica</name>
    <dbReference type="NCBI Taxonomy" id="1748367"/>
    <lineage>
        <taxon>Bacteria</taxon>
        <taxon>Bacillati</taxon>
        <taxon>Actinomycetota</taxon>
        <taxon>Actinomycetes</taxon>
        <taxon>Nakamurellales</taxon>
        <taxon>Nakamurellaceae</taxon>
        <taxon>Nakamurella</taxon>
    </lineage>
</organism>
<comment type="caution">
    <text evidence="3">The sequence shown here is derived from an EMBL/GenBank/DDBJ whole genome shotgun (WGS) entry which is preliminary data.</text>
</comment>
<dbReference type="AlphaFoldDB" id="A0A917T253"/>
<feature type="domain" description="Fatty acid kinase subunit A-like middle" evidence="2">
    <location>
        <begin position="264"/>
        <end position="317"/>
    </location>
</feature>
<name>A0A917T253_9ACTN</name>
<feature type="region of interest" description="Disordered" evidence="1">
    <location>
        <begin position="119"/>
        <end position="162"/>
    </location>
</feature>
<reference evidence="3" key="1">
    <citation type="journal article" date="2014" name="Int. J. Syst. Evol. Microbiol.">
        <title>Complete genome sequence of Corynebacterium casei LMG S-19264T (=DSM 44701T), isolated from a smear-ripened cheese.</title>
        <authorList>
            <consortium name="US DOE Joint Genome Institute (JGI-PGF)"/>
            <person name="Walter F."/>
            <person name="Albersmeier A."/>
            <person name="Kalinowski J."/>
            <person name="Ruckert C."/>
        </authorList>
    </citation>
    <scope>NUCLEOTIDE SEQUENCE</scope>
    <source>
        <strain evidence="3">CGMCC 4.7308</strain>
    </source>
</reference>
<dbReference type="RefSeq" id="WP_188942546.1">
    <property type="nucleotide sequence ID" value="NZ_BMNA01000005.1"/>
</dbReference>
<gene>
    <name evidence="3" type="ORF">GCM10011594_28310</name>
</gene>
<dbReference type="Proteomes" id="UP000655208">
    <property type="component" value="Unassembled WGS sequence"/>
</dbReference>
<reference evidence="3" key="2">
    <citation type="submission" date="2020-09" db="EMBL/GenBank/DDBJ databases">
        <authorList>
            <person name="Sun Q."/>
            <person name="Zhou Y."/>
        </authorList>
    </citation>
    <scope>NUCLEOTIDE SEQUENCE</scope>
    <source>
        <strain evidence="3">CGMCC 4.7308</strain>
    </source>
</reference>
<dbReference type="EMBL" id="BMNA01000005">
    <property type="protein sequence ID" value="GGM06576.1"/>
    <property type="molecule type" value="Genomic_DNA"/>
</dbReference>
<evidence type="ECO:0000256" key="1">
    <source>
        <dbReference type="SAM" id="MobiDB-lite"/>
    </source>
</evidence>
<evidence type="ECO:0000313" key="4">
    <source>
        <dbReference type="Proteomes" id="UP000655208"/>
    </source>
</evidence>
<protein>
    <recommendedName>
        <fullName evidence="2">Fatty acid kinase subunit A-like middle domain-containing protein</fullName>
    </recommendedName>
</protein>
<sequence>MPALDADLVHRWFDGLRAPAPEPERSWGAGWSAADVAVLADEEPVLTASVSGVLPAATEPATDPVARGVQRYLHGVAAGIAGSRAAWGQADGPSADAMCLAAGLMAGAAALSGPDLPVPAPGGPVAGGDGPPVPDPAGSWRPPDGWPATGRGGVPTERSAADTAASAGLAATDRAVEGYGLADVAGRAADAAVMGWQVSVPSDSADRAAYRLRALVCAVLMALQRACVPPPPPAEPASCGARPGEPVGDPFPAEVSFDVFLGDAELADLRRRLAALSSEVVVWSDADIRHLHVHTERPGPVVSEAFAAGTVFALHIAAARPGAAHPGAPGG</sequence>